<protein>
    <recommendedName>
        <fullName evidence="3">HTH cro/C1-type domain-containing protein</fullName>
    </recommendedName>
</protein>
<reference evidence="4 5" key="1">
    <citation type="journal article" date="2016" name="Genome Announc.">
        <title>Whole-Genome Sequence of Rummeliibacillus stabekisii Strain PP9 Isolated from Antarctic Soil.</title>
        <authorList>
            <person name="da Mota F.F."/>
            <person name="Vollu R.E."/>
            <person name="Jurelevicius D."/>
            <person name="Seldin L."/>
        </authorList>
    </citation>
    <scope>NUCLEOTIDE SEQUENCE [LARGE SCALE GENOMIC DNA]</scope>
    <source>
        <strain evidence="4 5">PP9</strain>
    </source>
</reference>
<evidence type="ECO:0000313" key="4">
    <source>
        <dbReference type="EMBL" id="AMW98552.1"/>
    </source>
</evidence>
<accession>A0A143HA19</accession>
<dbReference type="Proteomes" id="UP000076021">
    <property type="component" value="Chromosome"/>
</dbReference>
<dbReference type="SMART" id="SM00530">
    <property type="entry name" value="HTH_XRE"/>
    <property type="match status" value="1"/>
</dbReference>
<reference evidence="5" key="2">
    <citation type="submission" date="2016-03" db="EMBL/GenBank/DDBJ databases">
        <authorList>
            <person name="Ploux O."/>
        </authorList>
    </citation>
    <scope>NUCLEOTIDE SEQUENCE [LARGE SCALE GENOMIC DNA]</scope>
    <source>
        <strain evidence="5">PP9</strain>
    </source>
</reference>
<feature type="domain" description="HTH cro/C1-type" evidence="3">
    <location>
        <begin position="8"/>
        <end position="43"/>
    </location>
</feature>
<evidence type="ECO:0000313" key="5">
    <source>
        <dbReference type="Proteomes" id="UP000076021"/>
    </source>
</evidence>
<dbReference type="InterPro" id="IPR010982">
    <property type="entry name" value="Lambda_DNA-bd_dom_sf"/>
</dbReference>
<evidence type="ECO:0000259" key="3">
    <source>
        <dbReference type="PROSITE" id="PS50943"/>
    </source>
</evidence>
<feature type="region of interest" description="Disordered" evidence="1">
    <location>
        <begin position="150"/>
        <end position="196"/>
    </location>
</feature>
<keyword evidence="2" id="KW-0812">Transmembrane</keyword>
<dbReference type="AlphaFoldDB" id="A0A143HA19"/>
<dbReference type="InterPro" id="IPR050400">
    <property type="entry name" value="Bact_Cytoskel_RodZ"/>
</dbReference>
<dbReference type="GO" id="GO:0003677">
    <property type="term" value="F:DNA binding"/>
    <property type="evidence" value="ECO:0007669"/>
    <property type="project" value="InterPro"/>
</dbReference>
<dbReference type="InterPro" id="IPR025194">
    <property type="entry name" value="RodZ-like_C"/>
</dbReference>
<keyword evidence="2" id="KW-0472">Membrane</keyword>
<gene>
    <name evidence="4" type="ORF">ATY39_03310</name>
</gene>
<feature type="region of interest" description="Disordered" evidence="1">
    <location>
        <begin position="79"/>
        <end position="99"/>
    </location>
</feature>
<dbReference type="PANTHER" id="PTHR34475:SF1">
    <property type="entry name" value="CYTOSKELETON PROTEIN RODZ"/>
    <property type="match status" value="1"/>
</dbReference>
<keyword evidence="2" id="KW-1133">Transmembrane helix</keyword>
<evidence type="ECO:0000256" key="1">
    <source>
        <dbReference type="SAM" id="MobiDB-lite"/>
    </source>
</evidence>
<dbReference type="PANTHER" id="PTHR34475">
    <property type="match status" value="1"/>
</dbReference>
<dbReference type="Pfam" id="PF13464">
    <property type="entry name" value="RodZ_C"/>
    <property type="match status" value="1"/>
</dbReference>
<dbReference type="InterPro" id="IPR001387">
    <property type="entry name" value="Cro/C1-type_HTH"/>
</dbReference>
<feature type="compositionally biased region" description="Polar residues" evidence="1">
    <location>
        <begin position="81"/>
        <end position="95"/>
    </location>
</feature>
<feature type="compositionally biased region" description="Basic and acidic residues" evidence="1">
    <location>
        <begin position="168"/>
        <end position="196"/>
    </location>
</feature>
<dbReference type="Gene3D" id="1.10.260.40">
    <property type="entry name" value="lambda repressor-like DNA-binding domains"/>
    <property type="match status" value="1"/>
</dbReference>
<organism evidence="4 5">
    <name type="scientific">Rummeliibacillus stabekisii</name>
    <dbReference type="NCBI Taxonomy" id="241244"/>
    <lineage>
        <taxon>Bacteria</taxon>
        <taxon>Bacillati</taxon>
        <taxon>Bacillota</taxon>
        <taxon>Bacilli</taxon>
        <taxon>Bacillales</taxon>
        <taxon>Caryophanaceae</taxon>
        <taxon>Rummeliibacillus</taxon>
    </lineage>
</organism>
<sequence length="306" mass="34404">MTELGTRLKEARMSKGYSLDDLQEITKIQKRYLSAIEEGNYSIMPGSFYVRAFIKQYAEAVDLDSNELLETYKGEIPANKSADQSAATSPISQPVQRRAMTKKAARKSVDWMPKIIVALFIIVIIVSIWFLKQHNFKSDVVDDPKQDVNVESTDVSHKNKAQSSQKDNVNKEKENTKEEENTSSKKEEKPLISKGKLESDNITTTYTLTGTQDLKVKVKVTGSTWIGIQDESGNEISSQAKNFKADQMYNNGDVLEMDATGKKSIRVRLGASPNGTIYVNNKQIKFAASPTERYTQNIVIKLEEEE</sequence>
<dbReference type="OrthoDB" id="9797543at2"/>
<proteinExistence type="predicted"/>
<dbReference type="SUPFAM" id="SSF47413">
    <property type="entry name" value="lambda repressor-like DNA-binding domains"/>
    <property type="match status" value="1"/>
</dbReference>
<name>A0A143HA19_9BACL</name>
<dbReference type="RefSeq" id="WP_066785794.1">
    <property type="nucleotide sequence ID" value="NZ_CP014806.1"/>
</dbReference>
<dbReference type="CDD" id="cd00093">
    <property type="entry name" value="HTH_XRE"/>
    <property type="match status" value="1"/>
</dbReference>
<keyword evidence="5" id="KW-1185">Reference proteome</keyword>
<feature type="transmembrane region" description="Helical" evidence="2">
    <location>
        <begin position="111"/>
        <end position="131"/>
    </location>
</feature>
<dbReference type="STRING" id="241244.ATY39_03310"/>
<dbReference type="EMBL" id="CP014806">
    <property type="protein sequence ID" value="AMW98552.1"/>
    <property type="molecule type" value="Genomic_DNA"/>
</dbReference>
<dbReference type="KEGG" id="rst:ATY39_03310"/>
<dbReference type="PROSITE" id="PS50943">
    <property type="entry name" value="HTH_CROC1"/>
    <property type="match status" value="1"/>
</dbReference>
<dbReference type="Pfam" id="PF13413">
    <property type="entry name" value="HTH_25"/>
    <property type="match status" value="1"/>
</dbReference>
<evidence type="ECO:0000256" key="2">
    <source>
        <dbReference type="SAM" id="Phobius"/>
    </source>
</evidence>